<evidence type="ECO:0000256" key="1">
    <source>
        <dbReference type="SAM" id="Phobius"/>
    </source>
</evidence>
<feature type="transmembrane region" description="Helical" evidence="1">
    <location>
        <begin position="6"/>
        <end position="27"/>
    </location>
</feature>
<accession>Q8JKK3</accession>
<dbReference type="EMBL" id="AF451898">
    <property type="protein sequence ID" value="AAN04403.1"/>
    <property type="molecule type" value="Genomic_DNA"/>
</dbReference>
<evidence type="ECO:0000313" key="3">
    <source>
        <dbReference type="Proteomes" id="UP000232784"/>
    </source>
</evidence>
<feature type="transmembrane region" description="Helical" evidence="1">
    <location>
        <begin position="39"/>
        <end position="57"/>
    </location>
</feature>
<keyword evidence="1" id="KW-0812">Transmembrane</keyword>
<name>Q8JKK3_9VIRU</name>
<keyword evidence="1" id="KW-0472">Membrane</keyword>
<reference evidence="2 3" key="1">
    <citation type="journal article" date="2002" name="J. Virol.">
        <title>Analysis of the complete genome sequence of the Hz-1 virus suggests that it is related to members of the Baculoviridae.</title>
        <authorList>
            <person name="Cheng C.H."/>
            <person name="Liu S.M."/>
            <person name="Chow T.Y."/>
            <person name="Hsiao Y.Y."/>
            <person name="Wang D.P."/>
            <person name="Huang J.J."/>
            <person name="Chen H.H."/>
        </authorList>
    </citation>
    <scope>NUCLEOTIDE SEQUENCE [LARGE SCALE GENOMIC DNA]</scope>
</reference>
<keyword evidence="3" id="KW-1185">Reference proteome</keyword>
<keyword evidence="1" id="KW-1133">Transmembrane helix</keyword>
<proteinExistence type="predicted"/>
<gene>
    <name evidence="2" type="primary">orf110</name>
</gene>
<protein>
    <submittedName>
        <fullName evidence="2">Orf110</fullName>
    </submittedName>
</protein>
<dbReference type="KEGG" id="vg:955075"/>
<dbReference type="Proteomes" id="UP000232784">
    <property type="component" value="Segment"/>
</dbReference>
<sequence length="58" mass="7078">MQMDKAIYLYSVPPIIIPQMITLIAYISTKKIEFIYKKHTCILFHFMLLLHFIIYYYT</sequence>
<organism evidence="2 3">
    <name type="scientific">Heliothis zea nudivirus 1</name>
    <dbReference type="NCBI Taxonomy" id="3116536"/>
    <lineage>
        <taxon>Viruses</taxon>
        <taxon>Viruses incertae sedis</taxon>
        <taxon>Naldaviricetes</taxon>
        <taxon>Lefavirales</taxon>
        <taxon>Nudiviridae</taxon>
        <taxon>Betanudivirus</taxon>
        <taxon>Betanudivirus hezeae</taxon>
    </lineage>
</organism>
<evidence type="ECO:0000313" key="2">
    <source>
        <dbReference type="EMBL" id="AAN04403.1"/>
    </source>
</evidence>